<feature type="transmembrane region" description="Helical" evidence="2">
    <location>
        <begin position="48"/>
        <end position="71"/>
    </location>
</feature>
<dbReference type="Proteomes" id="UP001324533">
    <property type="component" value="Chromosome"/>
</dbReference>
<dbReference type="RefSeq" id="WP_322409316.1">
    <property type="nucleotide sequence ID" value="NZ_CP139779.1"/>
</dbReference>
<evidence type="ECO:0000313" key="3">
    <source>
        <dbReference type="EMBL" id="WQB69194.1"/>
    </source>
</evidence>
<accession>A0ABZ0V6V6</accession>
<keyword evidence="2" id="KW-0812">Transmembrane</keyword>
<organism evidence="3 4">
    <name type="scientific">Microbacterium invictum</name>
    <dbReference type="NCBI Taxonomy" id="515415"/>
    <lineage>
        <taxon>Bacteria</taxon>
        <taxon>Bacillati</taxon>
        <taxon>Actinomycetota</taxon>
        <taxon>Actinomycetes</taxon>
        <taxon>Micrococcales</taxon>
        <taxon>Microbacteriaceae</taxon>
        <taxon>Microbacterium</taxon>
    </lineage>
</organism>
<name>A0ABZ0V6V6_9MICO</name>
<protein>
    <recommendedName>
        <fullName evidence="5">Cell division protein FtsL</fullName>
    </recommendedName>
</protein>
<reference evidence="3 4" key="1">
    <citation type="submission" date="2023-06" db="EMBL/GenBank/DDBJ databases">
        <title>Rock-solubilizing bacteria, Microbacterium invictum, promotes re-establishment of vegetation in rocky wasteland by accelerating rock bio-weathering and reshaping soil bacterial community.</title>
        <authorList>
            <person name="Liu C."/>
        </authorList>
    </citation>
    <scope>NUCLEOTIDE SEQUENCE [LARGE SCALE GENOMIC DNA]</scope>
    <source>
        <strain evidence="3 4">X-18</strain>
    </source>
</reference>
<dbReference type="EMBL" id="CP139779">
    <property type="protein sequence ID" value="WQB69194.1"/>
    <property type="molecule type" value="Genomic_DNA"/>
</dbReference>
<gene>
    <name evidence="3" type="ORF">T9R20_10795</name>
</gene>
<keyword evidence="4" id="KW-1185">Reference proteome</keyword>
<feature type="region of interest" description="Disordered" evidence="1">
    <location>
        <begin position="1"/>
        <end position="40"/>
    </location>
</feature>
<evidence type="ECO:0008006" key="5">
    <source>
        <dbReference type="Google" id="ProtNLM"/>
    </source>
</evidence>
<feature type="region of interest" description="Disordered" evidence="1">
    <location>
        <begin position="177"/>
        <end position="202"/>
    </location>
</feature>
<keyword evidence="2" id="KW-0472">Membrane</keyword>
<sequence length="202" mass="20725">MSAPLIAAPVNSPAGRRIARPGSPGGTPERRLRPVEQAVPRSRRRPRLAYGVVAVVASLAIASAQMMLSILTTQGSYEISSLTQQQSELQWERQMLSDDVAGLSSPQYLAANAAALGMVIEESPNYLRLSDGAVLGAGIAAEGGASIDALGRGSVANDLIADRPLVTEPDATIQGAPVATTGAGLSDTPPPVADTLPTPATH</sequence>
<proteinExistence type="predicted"/>
<evidence type="ECO:0000256" key="2">
    <source>
        <dbReference type="SAM" id="Phobius"/>
    </source>
</evidence>
<evidence type="ECO:0000256" key="1">
    <source>
        <dbReference type="SAM" id="MobiDB-lite"/>
    </source>
</evidence>
<evidence type="ECO:0000313" key="4">
    <source>
        <dbReference type="Proteomes" id="UP001324533"/>
    </source>
</evidence>
<keyword evidence="2" id="KW-1133">Transmembrane helix</keyword>